<dbReference type="EMBL" id="KL597140">
    <property type="protein sequence ID" value="KER19779.1"/>
    <property type="molecule type" value="Genomic_DNA"/>
</dbReference>
<dbReference type="GeneID" id="20325698"/>
<evidence type="ECO:0000313" key="1">
    <source>
        <dbReference type="EMBL" id="KER19779.1"/>
    </source>
</evidence>
<proteinExistence type="predicted"/>
<dbReference type="CTD" id="20325698"/>
<organism evidence="1 2">
    <name type="scientific">Opisthorchis viverrini</name>
    <name type="common">Southeast Asian liver fluke</name>
    <dbReference type="NCBI Taxonomy" id="6198"/>
    <lineage>
        <taxon>Eukaryota</taxon>
        <taxon>Metazoa</taxon>
        <taxon>Spiralia</taxon>
        <taxon>Lophotrochozoa</taxon>
        <taxon>Platyhelminthes</taxon>
        <taxon>Trematoda</taxon>
        <taxon>Digenea</taxon>
        <taxon>Opisthorchiida</taxon>
        <taxon>Opisthorchiata</taxon>
        <taxon>Opisthorchiidae</taxon>
        <taxon>Opisthorchis</taxon>
    </lineage>
</organism>
<gene>
    <name evidence="1" type="ORF">T265_11530</name>
</gene>
<accession>A0A074ZX72</accession>
<dbReference type="Proteomes" id="UP000054324">
    <property type="component" value="Unassembled WGS sequence"/>
</dbReference>
<dbReference type="RefSeq" id="XP_009176473.1">
    <property type="nucleotide sequence ID" value="XM_009178209.1"/>
</dbReference>
<dbReference type="KEGG" id="ovi:T265_11530"/>
<protein>
    <recommendedName>
        <fullName evidence="3">USP domain-containing protein</fullName>
    </recommendedName>
</protein>
<sequence length="97" mass="11369">MRHQYSRSSWALRQLWSIYIEKKRILELSTRFLASSRKPNSPPTFSPSFSGMRKLANTCYMNSVLRAHPAANFVMSHTFFRYSAIRQEVSISEHDIL</sequence>
<reference evidence="1 2" key="1">
    <citation type="submission" date="2013-11" db="EMBL/GenBank/DDBJ databases">
        <title>Opisthorchis viverrini - life in the bile duct.</title>
        <authorList>
            <person name="Young N.D."/>
            <person name="Nagarajan N."/>
            <person name="Lin S.J."/>
            <person name="Korhonen P.K."/>
            <person name="Jex A.R."/>
            <person name="Hall R.S."/>
            <person name="Safavi-Hemami H."/>
            <person name="Kaewkong W."/>
            <person name="Bertrand D."/>
            <person name="Gao S."/>
            <person name="Seet Q."/>
            <person name="Wongkham S."/>
            <person name="Teh B.T."/>
            <person name="Wongkham C."/>
            <person name="Intapan P.M."/>
            <person name="Maleewong W."/>
            <person name="Yang X."/>
            <person name="Hu M."/>
            <person name="Wang Z."/>
            <person name="Hofmann A."/>
            <person name="Sternberg P.W."/>
            <person name="Tan P."/>
            <person name="Wang J."/>
            <person name="Gasser R.B."/>
        </authorList>
    </citation>
    <scope>NUCLEOTIDE SEQUENCE [LARGE SCALE GENOMIC DNA]</scope>
</reference>
<keyword evidence="2" id="KW-1185">Reference proteome</keyword>
<dbReference type="AlphaFoldDB" id="A0A074ZX72"/>
<name>A0A074ZX72_OPIVI</name>
<evidence type="ECO:0000313" key="2">
    <source>
        <dbReference type="Proteomes" id="UP000054324"/>
    </source>
</evidence>
<evidence type="ECO:0008006" key="3">
    <source>
        <dbReference type="Google" id="ProtNLM"/>
    </source>
</evidence>